<gene>
    <name evidence="1" type="ORF">S01H1_34351</name>
</gene>
<dbReference type="EMBL" id="BARS01021381">
    <property type="protein sequence ID" value="GAG02963.1"/>
    <property type="molecule type" value="Genomic_DNA"/>
</dbReference>
<reference evidence="1" key="1">
    <citation type="journal article" date="2014" name="Front. Microbiol.">
        <title>High frequency of phylogenetically diverse reductive dehalogenase-homologous genes in deep subseafloor sedimentary metagenomes.</title>
        <authorList>
            <person name="Kawai M."/>
            <person name="Futagami T."/>
            <person name="Toyoda A."/>
            <person name="Takaki Y."/>
            <person name="Nishi S."/>
            <person name="Hori S."/>
            <person name="Arai W."/>
            <person name="Tsubouchi T."/>
            <person name="Morono Y."/>
            <person name="Uchiyama I."/>
            <person name="Ito T."/>
            <person name="Fujiyama A."/>
            <person name="Inagaki F."/>
            <person name="Takami H."/>
        </authorList>
    </citation>
    <scope>NUCLEOTIDE SEQUENCE</scope>
    <source>
        <strain evidence="1">Expedition CK06-06</strain>
    </source>
</reference>
<organism evidence="1">
    <name type="scientific">marine sediment metagenome</name>
    <dbReference type="NCBI Taxonomy" id="412755"/>
    <lineage>
        <taxon>unclassified sequences</taxon>
        <taxon>metagenomes</taxon>
        <taxon>ecological metagenomes</taxon>
    </lineage>
</organism>
<accession>X0URS7</accession>
<comment type="caution">
    <text evidence="1">The sequence shown here is derived from an EMBL/GenBank/DDBJ whole genome shotgun (WGS) entry which is preliminary data.</text>
</comment>
<proteinExistence type="predicted"/>
<protein>
    <submittedName>
        <fullName evidence="1">Uncharacterized protein</fullName>
    </submittedName>
</protein>
<evidence type="ECO:0000313" key="1">
    <source>
        <dbReference type="EMBL" id="GAG02963.1"/>
    </source>
</evidence>
<feature type="non-terminal residue" evidence="1">
    <location>
        <position position="271"/>
    </location>
</feature>
<name>X0URS7_9ZZZZ</name>
<sequence>MVKQSAYPRRIAYGETRLGGIWFYANTTGGKNEYLHLVLGICEGPIESVDTIFFGDDAIAIDANGDATTEKYQDHFRAKVHLGDQTTADADLIAEDANWTSNHKLLGIAYVYCRFKHSAEVFDGGLPEVSFKITGANDIEDPRTRVIGYTNLTAACWGHYLRTSRVGPNIARENIDIDYQSDATVICDQDVDLKAGGTEKRYTLDGAFLTDTDPEEIISSMVESMAGWQVFTGGLFRPYAGAFTEPVFSVTSDMVIDAVEIQYRKPRSQRA</sequence>
<dbReference type="AlphaFoldDB" id="X0URS7"/>